<keyword evidence="4 12" id="KW-0894">Sodium channel</keyword>
<comment type="similarity">
    <text evidence="2 12">Belongs to the amiloride-sensitive sodium channel (TC 1.A.6) family.</text>
</comment>
<dbReference type="OrthoDB" id="5874059at2759"/>
<organism evidence="14 15">
    <name type="scientific">Nezara viridula</name>
    <name type="common">Southern green stink bug</name>
    <name type="synonym">Cimex viridulus</name>
    <dbReference type="NCBI Taxonomy" id="85310"/>
    <lineage>
        <taxon>Eukaryota</taxon>
        <taxon>Metazoa</taxon>
        <taxon>Ecdysozoa</taxon>
        <taxon>Arthropoda</taxon>
        <taxon>Hexapoda</taxon>
        <taxon>Insecta</taxon>
        <taxon>Pterygota</taxon>
        <taxon>Neoptera</taxon>
        <taxon>Paraneoptera</taxon>
        <taxon>Hemiptera</taxon>
        <taxon>Heteroptera</taxon>
        <taxon>Panheteroptera</taxon>
        <taxon>Pentatomomorpha</taxon>
        <taxon>Pentatomoidea</taxon>
        <taxon>Pentatomidae</taxon>
        <taxon>Pentatominae</taxon>
        <taxon>Nezara</taxon>
    </lineage>
</organism>
<evidence type="ECO:0000256" key="8">
    <source>
        <dbReference type="ARBA" id="ARBA00023065"/>
    </source>
</evidence>
<evidence type="ECO:0000256" key="11">
    <source>
        <dbReference type="ARBA" id="ARBA00023303"/>
    </source>
</evidence>
<evidence type="ECO:0000256" key="13">
    <source>
        <dbReference type="SAM" id="Phobius"/>
    </source>
</evidence>
<keyword evidence="7" id="KW-0915">Sodium</keyword>
<evidence type="ECO:0000256" key="7">
    <source>
        <dbReference type="ARBA" id="ARBA00023053"/>
    </source>
</evidence>
<feature type="transmembrane region" description="Helical" evidence="13">
    <location>
        <begin position="332"/>
        <end position="359"/>
    </location>
</feature>
<keyword evidence="8 12" id="KW-0406">Ion transport</keyword>
<dbReference type="Proteomes" id="UP001152798">
    <property type="component" value="Chromosome 6"/>
</dbReference>
<evidence type="ECO:0000256" key="4">
    <source>
        <dbReference type="ARBA" id="ARBA00022461"/>
    </source>
</evidence>
<keyword evidence="6 13" id="KW-1133">Transmembrane helix</keyword>
<evidence type="ECO:0000256" key="12">
    <source>
        <dbReference type="RuleBase" id="RU000679"/>
    </source>
</evidence>
<keyword evidence="9 13" id="KW-0472">Membrane</keyword>
<reference evidence="14" key="1">
    <citation type="submission" date="2022-01" db="EMBL/GenBank/DDBJ databases">
        <authorList>
            <person name="King R."/>
        </authorList>
    </citation>
    <scope>NUCLEOTIDE SEQUENCE</scope>
</reference>
<accession>A0A9P0MUS6</accession>
<evidence type="ECO:0000256" key="6">
    <source>
        <dbReference type="ARBA" id="ARBA00022989"/>
    </source>
</evidence>
<evidence type="ECO:0000256" key="1">
    <source>
        <dbReference type="ARBA" id="ARBA00004141"/>
    </source>
</evidence>
<evidence type="ECO:0000256" key="5">
    <source>
        <dbReference type="ARBA" id="ARBA00022692"/>
    </source>
</evidence>
<name>A0A9P0MUS6_NEZVI</name>
<gene>
    <name evidence="14" type="ORF">NEZAVI_LOCUS13469</name>
</gene>
<evidence type="ECO:0000313" key="14">
    <source>
        <dbReference type="EMBL" id="CAH1405220.1"/>
    </source>
</evidence>
<dbReference type="GO" id="GO:0015280">
    <property type="term" value="F:ligand-gated sodium channel activity"/>
    <property type="evidence" value="ECO:0007669"/>
    <property type="project" value="TreeGrafter"/>
</dbReference>
<dbReference type="PANTHER" id="PTHR11690:SF300">
    <property type="entry name" value="PICKPOCKET PROTEIN 19"/>
    <property type="match status" value="1"/>
</dbReference>
<dbReference type="EMBL" id="OV725082">
    <property type="protein sequence ID" value="CAH1405220.1"/>
    <property type="molecule type" value="Genomic_DNA"/>
</dbReference>
<proteinExistence type="inferred from homology"/>
<dbReference type="Gene3D" id="1.10.287.770">
    <property type="entry name" value="YojJ-like"/>
    <property type="match status" value="1"/>
</dbReference>
<dbReference type="Pfam" id="PF00858">
    <property type="entry name" value="ASC"/>
    <property type="match status" value="1"/>
</dbReference>
<keyword evidence="3 12" id="KW-0813">Transport</keyword>
<evidence type="ECO:0008006" key="16">
    <source>
        <dbReference type="Google" id="ProtNLM"/>
    </source>
</evidence>
<keyword evidence="10 12" id="KW-0739">Sodium transport</keyword>
<comment type="subcellular location">
    <subcellularLocation>
        <location evidence="1">Membrane</location>
        <topology evidence="1">Multi-pass membrane protein</topology>
    </subcellularLocation>
</comment>
<evidence type="ECO:0000256" key="3">
    <source>
        <dbReference type="ARBA" id="ARBA00022448"/>
    </source>
</evidence>
<dbReference type="InterPro" id="IPR001873">
    <property type="entry name" value="ENaC"/>
</dbReference>
<protein>
    <recommendedName>
        <fullName evidence="16">Sodium channel protein Nach</fullName>
    </recommendedName>
</protein>
<dbReference type="Gene3D" id="2.60.470.10">
    <property type="entry name" value="Acid-sensing ion channels like domains"/>
    <property type="match status" value="1"/>
</dbReference>
<dbReference type="GO" id="GO:0005886">
    <property type="term" value="C:plasma membrane"/>
    <property type="evidence" value="ECO:0007669"/>
    <property type="project" value="TreeGrafter"/>
</dbReference>
<evidence type="ECO:0000313" key="15">
    <source>
        <dbReference type="Proteomes" id="UP001152798"/>
    </source>
</evidence>
<dbReference type="AlphaFoldDB" id="A0A9P0MUS6"/>
<sequence>MLHYLKYPNYSEMKKYLQMNRNVLKKFDNLNITDFMLAVLPRCNDLLEQCLWHGKQMNCCEVFTLQRTEEGFCYSFNSFSADDKKMCSLYEKYNNENEEERKCIPQYLTFAGIHSGLTIFTKSQKVKGKYFLPDRNMAPGIVVILSAVHQLPEAGGGTLLRTIPGEYVQIEVSTSMIFSSKIISRLSKEERGCTLGFENDSFIKYYSLRSCIIGCRHNFIMRVCGCQLYFFYDPEKATSKPLCKLSQLWCVVRYAEALKMKTPSKYAFSKPSIKDFPDCSCQTACDSVWYDLGIKRRNISGECNATGHLNIYYKTYGSIKYLRKFTFSREQLIVSLGGVGNLFIGASFISFSEILYYFIRNLCTVIYLRILKSTDSRIHTSISAFSQDLIN</sequence>
<dbReference type="PANTHER" id="PTHR11690">
    <property type="entry name" value="AMILORIDE-SENSITIVE SODIUM CHANNEL-RELATED"/>
    <property type="match status" value="1"/>
</dbReference>
<keyword evidence="15" id="KW-1185">Reference proteome</keyword>
<evidence type="ECO:0000256" key="9">
    <source>
        <dbReference type="ARBA" id="ARBA00023136"/>
    </source>
</evidence>
<evidence type="ECO:0000256" key="2">
    <source>
        <dbReference type="ARBA" id="ARBA00007193"/>
    </source>
</evidence>
<keyword evidence="11 12" id="KW-0407">Ion channel</keyword>
<evidence type="ECO:0000256" key="10">
    <source>
        <dbReference type="ARBA" id="ARBA00023201"/>
    </source>
</evidence>
<keyword evidence="5 12" id="KW-0812">Transmembrane</keyword>